<organism evidence="1 2">
    <name type="scientific">Paracoccus amoyensis</name>
    <dbReference type="NCBI Taxonomy" id="2760093"/>
    <lineage>
        <taxon>Bacteria</taxon>
        <taxon>Pseudomonadati</taxon>
        <taxon>Pseudomonadota</taxon>
        <taxon>Alphaproteobacteria</taxon>
        <taxon>Rhodobacterales</taxon>
        <taxon>Paracoccaceae</taxon>
        <taxon>Paracoccus</taxon>
    </lineage>
</organism>
<sequence>MAFLIFVLHLSGPDLKSPSEDARLDLADLEGIADDFKWTGHDAARIDVWARVSVYRDGKLVSVDRGAHSSVTAYFNETNEAKSAYNEGEPRDDWATYLAPWSAVLAHTGHYSPEDAEKTLRDILPDVLRFDRSQPAAYPNGRTLSDDVEDIRLQMVSNHEITGDGIGPHTDLLTEFPYLGHPHKK</sequence>
<dbReference type="InterPro" id="IPR025566">
    <property type="entry name" value="DUF4331"/>
</dbReference>
<name>A0A926JC66_9RHOB</name>
<evidence type="ECO:0000313" key="1">
    <source>
        <dbReference type="EMBL" id="MBC9247856.1"/>
    </source>
</evidence>
<reference evidence="1" key="1">
    <citation type="submission" date="2020-08" db="EMBL/GenBank/DDBJ databases">
        <title>Paracoccus amoyensis sp. nov., isolated from the surface seawater at coast of Xiamen, Fujian.</title>
        <authorList>
            <person name="Lyu L."/>
        </authorList>
    </citation>
    <scope>NUCLEOTIDE SEQUENCE</scope>
    <source>
        <strain evidence="1">11-3</strain>
    </source>
</reference>
<comment type="caution">
    <text evidence="1">The sequence shown here is derived from an EMBL/GenBank/DDBJ whole genome shotgun (WGS) entry which is preliminary data.</text>
</comment>
<keyword evidence="2" id="KW-1185">Reference proteome</keyword>
<dbReference type="AlphaFoldDB" id="A0A926JC66"/>
<proteinExistence type="predicted"/>
<gene>
    <name evidence="1" type="ORF">H4P12_14340</name>
</gene>
<dbReference type="EMBL" id="JACOQL010000004">
    <property type="protein sequence ID" value="MBC9247856.1"/>
    <property type="molecule type" value="Genomic_DNA"/>
</dbReference>
<protein>
    <submittedName>
        <fullName evidence="1">DUF4331 family protein</fullName>
    </submittedName>
</protein>
<dbReference type="Proteomes" id="UP000608594">
    <property type="component" value="Unassembled WGS sequence"/>
</dbReference>
<dbReference type="Pfam" id="PF14224">
    <property type="entry name" value="DUF4331"/>
    <property type="match status" value="1"/>
</dbReference>
<accession>A0A926JC66</accession>
<evidence type="ECO:0000313" key="2">
    <source>
        <dbReference type="Proteomes" id="UP000608594"/>
    </source>
</evidence>